<evidence type="ECO:0000256" key="1">
    <source>
        <dbReference type="ARBA" id="ARBA00005234"/>
    </source>
</evidence>
<dbReference type="GO" id="GO:0006508">
    <property type="term" value="P:proteolysis"/>
    <property type="evidence" value="ECO:0007669"/>
    <property type="project" value="UniProtKB-KW"/>
</dbReference>
<reference evidence="6" key="1">
    <citation type="submission" date="2024-07" db="EMBL/GenBank/DDBJ databases">
        <title>Two chromosome-level genome assemblies of Korean endemic species Abeliophyllum distichum and Forsythia ovata (Oleaceae).</title>
        <authorList>
            <person name="Jang H."/>
        </authorList>
    </citation>
    <scope>NUCLEOTIDE SEQUENCE [LARGE SCALE GENOMIC DNA]</scope>
</reference>
<keyword evidence="3" id="KW-0378">Hydrolase</keyword>
<proteinExistence type="inferred from homology"/>
<evidence type="ECO:0000313" key="5">
    <source>
        <dbReference type="EMBL" id="KAL2465454.1"/>
    </source>
</evidence>
<evidence type="ECO:0000256" key="2">
    <source>
        <dbReference type="ARBA" id="ARBA00022670"/>
    </source>
</evidence>
<dbReference type="InterPro" id="IPR038765">
    <property type="entry name" value="Papain-like_cys_pep_sf"/>
</dbReference>
<gene>
    <name evidence="5" type="ORF">Adt_41305</name>
</gene>
<comment type="caution">
    <text evidence="5">The sequence shown here is derived from an EMBL/GenBank/DDBJ whole genome shotgun (WGS) entry which is preliminary data.</text>
</comment>
<dbReference type="GO" id="GO:0008233">
    <property type="term" value="F:peptidase activity"/>
    <property type="evidence" value="ECO:0007669"/>
    <property type="project" value="UniProtKB-KW"/>
</dbReference>
<accession>A0ABD1PNG3</accession>
<keyword evidence="2 5" id="KW-0645">Protease</keyword>
<evidence type="ECO:0000259" key="4">
    <source>
        <dbReference type="Pfam" id="PF02902"/>
    </source>
</evidence>
<sequence length="195" mass="22523">MVRGLYMALLKDINVIARQVSLIKYLLGEYIHCNTPWAEIDRVLMLIRIGTCAHWILGHLDIERRCINIYNSCWGTIRDIEVIADVQAFAFVIPHLMAIIDVWQLAIVDVRHLLNAVNSFFSRIDCGVFVIKYAEYIINNNIQGMPNPFDATFERTHLASLLYKYVMEKMGQGYETDPDFPTRKAMRAAKKKKPT</sequence>
<keyword evidence="6" id="KW-1185">Reference proteome</keyword>
<dbReference type="Gene3D" id="3.40.395.10">
    <property type="entry name" value="Adenoviral Proteinase, Chain A"/>
    <property type="match status" value="1"/>
</dbReference>
<evidence type="ECO:0000313" key="6">
    <source>
        <dbReference type="Proteomes" id="UP001604336"/>
    </source>
</evidence>
<dbReference type="SUPFAM" id="SSF54001">
    <property type="entry name" value="Cysteine proteinases"/>
    <property type="match status" value="1"/>
</dbReference>
<evidence type="ECO:0000256" key="3">
    <source>
        <dbReference type="ARBA" id="ARBA00022801"/>
    </source>
</evidence>
<dbReference type="Pfam" id="PF02902">
    <property type="entry name" value="Peptidase_C48"/>
    <property type="match status" value="1"/>
</dbReference>
<dbReference type="EMBL" id="JBFOLK010000013">
    <property type="protein sequence ID" value="KAL2465454.1"/>
    <property type="molecule type" value="Genomic_DNA"/>
</dbReference>
<feature type="domain" description="Ubiquitin-like protease family profile" evidence="4">
    <location>
        <begin position="38"/>
        <end position="162"/>
    </location>
</feature>
<organism evidence="5 6">
    <name type="scientific">Abeliophyllum distichum</name>
    <dbReference type="NCBI Taxonomy" id="126358"/>
    <lineage>
        <taxon>Eukaryota</taxon>
        <taxon>Viridiplantae</taxon>
        <taxon>Streptophyta</taxon>
        <taxon>Embryophyta</taxon>
        <taxon>Tracheophyta</taxon>
        <taxon>Spermatophyta</taxon>
        <taxon>Magnoliopsida</taxon>
        <taxon>eudicotyledons</taxon>
        <taxon>Gunneridae</taxon>
        <taxon>Pentapetalae</taxon>
        <taxon>asterids</taxon>
        <taxon>lamiids</taxon>
        <taxon>Lamiales</taxon>
        <taxon>Oleaceae</taxon>
        <taxon>Forsythieae</taxon>
        <taxon>Abeliophyllum</taxon>
    </lineage>
</organism>
<protein>
    <submittedName>
        <fullName evidence="5">Ulp1 protease family</fullName>
    </submittedName>
</protein>
<dbReference type="AlphaFoldDB" id="A0ABD1PNG3"/>
<dbReference type="Proteomes" id="UP001604336">
    <property type="component" value="Unassembled WGS sequence"/>
</dbReference>
<dbReference type="InterPro" id="IPR003653">
    <property type="entry name" value="Peptidase_C48_C"/>
</dbReference>
<comment type="similarity">
    <text evidence="1">Belongs to the peptidase C48 family.</text>
</comment>
<name>A0ABD1PNG3_9LAMI</name>